<name>A0A834HYU8_RHYFE</name>
<keyword evidence="3" id="KW-1185">Reference proteome</keyword>
<evidence type="ECO:0000313" key="2">
    <source>
        <dbReference type="EMBL" id="KAF7269031.1"/>
    </source>
</evidence>
<organism evidence="2 3">
    <name type="scientific">Rhynchophorus ferrugineus</name>
    <name type="common">Red palm weevil</name>
    <name type="synonym">Curculio ferrugineus</name>
    <dbReference type="NCBI Taxonomy" id="354439"/>
    <lineage>
        <taxon>Eukaryota</taxon>
        <taxon>Metazoa</taxon>
        <taxon>Ecdysozoa</taxon>
        <taxon>Arthropoda</taxon>
        <taxon>Hexapoda</taxon>
        <taxon>Insecta</taxon>
        <taxon>Pterygota</taxon>
        <taxon>Neoptera</taxon>
        <taxon>Endopterygota</taxon>
        <taxon>Coleoptera</taxon>
        <taxon>Polyphaga</taxon>
        <taxon>Cucujiformia</taxon>
        <taxon>Curculionidae</taxon>
        <taxon>Dryophthorinae</taxon>
        <taxon>Rhynchophorus</taxon>
    </lineage>
</organism>
<feature type="region of interest" description="Disordered" evidence="1">
    <location>
        <begin position="43"/>
        <end position="94"/>
    </location>
</feature>
<dbReference type="Proteomes" id="UP000625711">
    <property type="component" value="Unassembled WGS sequence"/>
</dbReference>
<feature type="compositionally biased region" description="Basic and acidic residues" evidence="1">
    <location>
        <begin position="57"/>
        <end position="74"/>
    </location>
</feature>
<feature type="compositionally biased region" description="Basic residues" evidence="1">
    <location>
        <begin position="43"/>
        <end position="56"/>
    </location>
</feature>
<proteinExistence type="predicted"/>
<accession>A0A834HYU8</accession>
<evidence type="ECO:0000256" key="1">
    <source>
        <dbReference type="SAM" id="MobiDB-lite"/>
    </source>
</evidence>
<sequence>MRRVKISTLKLKPQYRERKRIPITEGVRGGREGKLVVVECHQSNKRTNRKSYRMGAKKTDTQKKAEKGNVEHGAKVRRRIDKNGLEHASVSSGPEEDFHSIVVFRAWVFFLRPI</sequence>
<dbReference type="AlphaFoldDB" id="A0A834HYU8"/>
<reference evidence="2" key="1">
    <citation type="submission" date="2020-08" db="EMBL/GenBank/DDBJ databases">
        <title>Genome sequencing and assembly of the red palm weevil Rhynchophorus ferrugineus.</title>
        <authorList>
            <person name="Dias G.B."/>
            <person name="Bergman C.M."/>
            <person name="Manee M."/>
        </authorList>
    </citation>
    <scope>NUCLEOTIDE SEQUENCE</scope>
    <source>
        <strain evidence="2">AA-2017</strain>
        <tissue evidence="2">Whole larva</tissue>
    </source>
</reference>
<evidence type="ECO:0000313" key="3">
    <source>
        <dbReference type="Proteomes" id="UP000625711"/>
    </source>
</evidence>
<protein>
    <submittedName>
        <fullName evidence="2">Uncharacterized protein</fullName>
    </submittedName>
</protein>
<comment type="caution">
    <text evidence="2">The sequence shown here is derived from an EMBL/GenBank/DDBJ whole genome shotgun (WGS) entry which is preliminary data.</text>
</comment>
<dbReference type="EMBL" id="JAACXV010014278">
    <property type="protein sequence ID" value="KAF7269031.1"/>
    <property type="molecule type" value="Genomic_DNA"/>
</dbReference>
<gene>
    <name evidence="2" type="ORF">GWI33_017911</name>
</gene>